<comment type="caution">
    <text evidence="2">The sequence shown here is derived from an EMBL/GenBank/DDBJ whole genome shotgun (WGS) entry which is preliminary data.</text>
</comment>
<sequence>MRYVGKDGREIFGMPIPDALLTDEIKGAPYYDEYQEHVAKYQQHLDAEHGKAPERGATESSKATKVTKPKAAKAAKPASEPKPKLASTQPTKSAPEKKQKLVQKTPDEPSPAKRSKGGLVRKIRKSMSSLKLVDEPSVEDVQVEEPAYN</sequence>
<feature type="compositionally biased region" description="Basic and acidic residues" evidence="1">
    <location>
        <begin position="94"/>
        <end position="111"/>
    </location>
</feature>
<feature type="compositionally biased region" description="Basic residues" evidence="1">
    <location>
        <begin position="113"/>
        <end position="122"/>
    </location>
</feature>
<gene>
    <name evidence="2" type="ORF">Tci_897751</name>
</gene>
<organism evidence="2">
    <name type="scientific">Tanacetum cinerariifolium</name>
    <name type="common">Dalmatian daisy</name>
    <name type="synonym">Chrysanthemum cinerariifolium</name>
    <dbReference type="NCBI Taxonomy" id="118510"/>
    <lineage>
        <taxon>Eukaryota</taxon>
        <taxon>Viridiplantae</taxon>
        <taxon>Streptophyta</taxon>
        <taxon>Embryophyta</taxon>
        <taxon>Tracheophyta</taxon>
        <taxon>Spermatophyta</taxon>
        <taxon>Magnoliopsida</taxon>
        <taxon>eudicotyledons</taxon>
        <taxon>Gunneridae</taxon>
        <taxon>Pentapetalae</taxon>
        <taxon>asterids</taxon>
        <taxon>campanulids</taxon>
        <taxon>Asterales</taxon>
        <taxon>Asteraceae</taxon>
        <taxon>Asteroideae</taxon>
        <taxon>Anthemideae</taxon>
        <taxon>Anthemidinae</taxon>
        <taxon>Tanacetum</taxon>
    </lineage>
</organism>
<evidence type="ECO:0008006" key="3">
    <source>
        <dbReference type="Google" id="ProtNLM"/>
    </source>
</evidence>
<proteinExistence type="predicted"/>
<dbReference type="AlphaFoldDB" id="A0A699UR25"/>
<evidence type="ECO:0000256" key="1">
    <source>
        <dbReference type="SAM" id="MobiDB-lite"/>
    </source>
</evidence>
<name>A0A699UR25_TANCI</name>
<reference evidence="2" key="1">
    <citation type="journal article" date="2019" name="Sci. Rep.">
        <title>Draft genome of Tanacetum cinerariifolium, the natural source of mosquito coil.</title>
        <authorList>
            <person name="Yamashiro T."/>
            <person name="Shiraishi A."/>
            <person name="Satake H."/>
            <person name="Nakayama K."/>
        </authorList>
    </citation>
    <scope>NUCLEOTIDE SEQUENCE</scope>
</reference>
<protein>
    <recommendedName>
        <fullName evidence="3">Histone deacetylase 14</fullName>
    </recommendedName>
</protein>
<evidence type="ECO:0000313" key="2">
    <source>
        <dbReference type="EMBL" id="GFD25782.1"/>
    </source>
</evidence>
<accession>A0A699UR25</accession>
<feature type="non-terminal residue" evidence="2">
    <location>
        <position position="149"/>
    </location>
</feature>
<feature type="compositionally biased region" description="Basic and acidic residues" evidence="1">
    <location>
        <begin position="41"/>
        <end position="57"/>
    </location>
</feature>
<dbReference type="EMBL" id="BKCJ011363339">
    <property type="protein sequence ID" value="GFD25782.1"/>
    <property type="molecule type" value="Genomic_DNA"/>
</dbReference>
<feature type="region of interest" description="Disordered" evidence="1">
    <location>
        <begin position="41"/>
        <end position="122"/>
    </location>
</feature>